<feature type="transmembrane region" description="Helical" evidence="1">
    <location>
        <begin position="54"/>
        <end position="75"/>
    </location>
</feature>
<dbReference type="EMBL" id="MHJG01000001">
    <property type="protein sequence ID" value="OGY64645.1"/>
    <property type="molecule type" value="Genomic_DNA"/>
</dbReference>
<name>A0A1G1ZJF0_9BACT</name>
<reference evidence="2 3" key="1">
    <citation type="journal article" date="2016" name="Nat. Commun.">
        <title>Thousands of microbial genomes shed light on interconnected biogeochemical processes in an aquifer system.</title>
        <authorList>
            <person name="Anantharaman K."/>
            <person name="Brown C.T."/>
            <person name="Hug L.A."/>
            <person name="Sharon I."/>
            <person name="Castelle C.J."/>
            <person name="Probst A.J."/>
            <person name="Thomas B.C."/>
            <person name="Singh A."/>
            <person name="Wilkins M.J."/>
            <person name="Karaoz U."/>
            <person name="Brodie E.L."/>
            <person name="Williams K.H."/>
            <person name="Hubbard S.S."/>
            <person name="Banfield J.F."/>
        </authorList>
    </citation>
    <scope>NUCLEOTIDE SEQUENCE [LARGE SCALE GENOMIC DNA]</scope>
</reference>
<dbReference type="InterPro" id="IPR014509">
    <property type="entry name" value="YjdF-like"/>
</dbReference>
<evidence type="ECO:0000313" key="2">
    <source>
        <dbReference type="EMBL" id="OGY64645.1"/>
    </source>
</evidence>
<feature type="transmembrane region" description="Helical" evidence="1">
    <location>
        <begin position="30"/>
        <end position="48"/>
    </location>
</feature>
<keyword evidence="1" id="KW-0472">Membrane</keyword>
<proteinExistence type="predicted"/>
<accession>A0A1G1ZJF0</accession>
<gene>
    <name evidence="2" type="ORF">A3B92_00135</name>
</gene>
<dbReference type="STRING" id="1798404.A3B92_00135"/>
<dbReference type="AlphaFoldDB" id="A0A1G1ZJF0"/>
<evidence type="ECO:0000313" key="3">
    <source>
        <dbReference type="Proteomes" id="UP000177960"/>
    </source>
</evidence>
<dbReference type="Pfam" id="PF09997">
    <property type="entry name" value="DUF2238"/>
    <property type="match status" value="1"/>
</dbReference>
<comment type="caution">
    <text evidence="2">The sequence shown here is derived from an EMBL/GenBank/DDBJ whole genome shotgun (WGS) entry which is preliminary data.</text>
</comment>
<protein>
    <submittedName>
        <fullName evidence="2">Uncharacterized protein</fullName>
    </submittedName>
</protein>
<evidence type="ECO:0000256" key="1">
    <source>
        <dbReference type="SAM" id="Phobius"/>
    </source>
</evidence>
<keyword evidence="1" id="KW-1133">Transmembrane helix</keyword>
<organism evidence="2 3">
    <name type="scientific">Candidatus Harrisonbacteria bacterium RIFCSPHIGHO2_02_FULL_42_16</name>
    <dbReference type="NCBI Taxonomy" id="1798404"/>
    <lineage>
        <taxon>Bacteria</taxon>
        <taxon>Candidatus Harrisoniibacteriota</taxon>
    </lineage>
</organism>
<keyword evidence="1" id="KW-0812">Transmembrane</keyword>
<feature type="transmembrane region" description="Helical" evidence="1">
    <location>
        <begin position="6"/>
        <end position="23"/>
    </location>
</feature>
<dbReference type="Proteomes" id="UP000177960">
    <property type="component" value="Unassembled WGS sequence"/>
</dbReference>
<sequence>MIIFPIIILVFLYFSCIFISNKIEYKKAYWFFEFCHLTAGFLLAVFIFNFTANGLSILLGVFVVGILWEILEIAIDRFNRVKSFLLKFGIKQGPITLADTLLDLFLDIFGALIFLTIF</sequence>
<feature type="transmembrane region" description="Helical" evidence="1">
    <location>
        <begin position="96"/>
        <end position="117"/>
    </location>
</feature>